<evidence type="ECO:0000313" key="7">
    <source>
        <dbReference type="Proteomes" id="UP000591131"/>
    </source>
</evidence>
<accession>A0A7J6M678</accession>
<dbReference type="EMBL" id="JAAPAO010000231">
    <property type="protein sequence ID" value="KAF4666581.1"/>
    <property type="molecule type" value="Genomic_DNA"/>
</dbReference>
<comment type="similarity">
    <text evidence="3 4">Belongs to the glutamine synthetase family.</text>
</comment>
<dbReference type="InterPro" id="IPR000868">
    <property type="entry name" value="Isochorismatase-like_dom"/>
</dbReference>
<dbReference type="Pfam" id="PF00120">
    <property type="entry name" value="Gln-synt_C"/>
    <property type="match status" value="1"/>
</dbReference>
<dbReference type="Pfam" id="PF00857">
    <property type="entry name" value="Isochorismatase"/>
    <property type="match status" value="1"/>
</dbReference>
<feature type="domain" description="GS catalytic" evidence="5">
    <location>
        <begin position="377"/>
        <end position="726"/>
    </location>
</feature>
<dbReference type="PANTHER" id="PTHR43785:SF2">
    <property type="entry name" value="TYPE-1 GLUTAMINE SYNTHETASE 1"/>
    <property type="match status" value="1"/>
</dbReference>
<keyword evidence="2" id="KW-0436">Ligase</keyword>
<dbReference type="AlphaFoldDB" id="A0A7J6M678"/>
<proteinExistence type="inferred from homology"/>
<comment type="caution">
    <text evidence="6">The sequence shown here is derived from an EMBL/GenBank/DDBJ whole genome shotgun (WGS) entry which is preliminary data.</text>
</comment>
<dbReference type="Gene3D" id="3.30.590.10">
    <property type="entry name" value="Glutamine synthetase/guanido kinase, catalytic domain"/>
    <property type="match status" value="1"/>
</dbReference>
<dbReference type="Proteomes" id="UP000591131">
    <property type="component" value="Unassembled WGS sequence"/>
</dbReference>
<dbReference type="CDD" id="cd00431">
    <property type="entry name" value="cysteine_hydrolases"/>
    <property type="match status" value="1"/>
</dbReference>
<evidence type="ECO:0000256" key="4">
    <source>
        <dbReference type="RuleBase" id="RU000384"/>
    </source>
</evidence>
<evidence type="ECO:0000256" key="1">
    <source>
        <dbReference type="ARBA" id="ARBA00006336"/>
    </source>
</evidence>
<dbReference type="SMART" id="SM01230">
    <property type="entry name" value="Gln-synt_C"/>
    <property type="match status" value="1"/>
</dbReference>
<dbReference type="InterPro" id="IPR014746">
    <property type="entry name" value="Gln_synth/guanido_kin_cat_dom"/>
</dbReference>
<reference evidence="6 7" key="1">
    <citation type="submission" date="2020-04" db="EMBL/GenBank/DDBJ databases">
        <title>Perkinsus chesapeaki whole genome sequence.</title>
        <authorList>
            <person name="Bogema D.R."/>
        </authorList>
    </citation>
    <scope>NUCLEOTIDE SEQUENCE [LARGE SCALE GENOMIC DNA]</scope>
    <source>
        <strain evidence="6">ATCC PRA-425</strain>
    </source>
</reference>
<name>A0A7J6M678_PERCH</name>
<organism evidence="6 7">
    <name type="scientific">Perkinsus chesapeaki</name>
    <name type="common">Clam parasite</name>
    <name type="synonym">Perkinsus andrewsi</name>
    <dbReference type="NCBI Taxonomy" id="330153"/>
    <lineage>
        <taxon>Eukaryota</taxon>
        <taxon>Sar</taxon>
        <taxon>Alveolata</taxon>
        <taxon>Perkinsozoa</taxon>
        <taxon>Perkinsea</taxon>
        <taxon>Perkinsida</taxon>
        <taxon>Perkinsidae</taxon>
        <taxon>Perkinsus</taxon>
    </lineage>
</organism>
<dbReference type="GO" id="GO:0004356">
    <property type="term" value="F:glutamine synthetase activity"/>
    <property type="evidence" value="ECO:0007669"/>
    <property type="project" value="InterPro"/>
</dbReference>
<dbReference type="InterPro" id="IPR036651">
    <property type="entry name" value="Gln_synt_N_sf"/>
</dbReference>
<dbReference type="Gene3D" id="3.40.50.850">
    <property type="entry name" value="Isochorismatase-like"/>
    <property type="match status" value="1"/>
</dbReference>
<keyword evidence="7" id="KW-1185">Reference proteome</keyword>
<evidence type="ECO:0000313" key="6">
    <source>
        <dbReference type="EMBL" id="KAF4666581.1"/>
    </source>
</evidence>
<dbReference type="OrthoDB" id="77835at2759"/>
<gene>
    <name evidence="6" type="ORF">FOL47_004026</name>
</gene>
<dbReference type="InterPro" id="IPR036380">
    <property type="entry name" value="Isochorismatase-like_sf"/>
</dbReference>
<comment type="similarity">
    <text evidence="1">Belongs to the isochorismatase family.</text>
</comment>
<dbReference type="PANTHER" id="PTHR43785">
    <property type="entry name" value="GAMMA-GLUTAMYLPUTRESCINE SYNTHETASE"/>
    <property type="match status" value="1"/>
</dbReference>
<evidence type="ECO:0000256" key="2">
    <source>
        <dbReference type="ARBA" id="ARBA00022598"/>
    </source>
</evidence>
<evidence type="ECO:0000256" key="3">
    <source>
        <dbReference type="PROSITE-ProRule" id="PRU01331"/>
    </source>
</evidence>
<protein>
    <recommendedName>
        <fullName evidence="5">GS catalytic domain-containing protein</fullName>
    </recommendedName>
</protein>
<sequence>MSARHPPTRDVPLGSFGKSALLVIDVQRQCSVAGEGIWADTSRADNPYFFNQVDNMLGNISKLLDATRKMESHSDVIYTYIEALTADCRDASLDYKLSGGPSRPLLVPKGSKGAEILTRVRPEANDILIPKTSCSVFQSTNIDYVLRNLGTKHLVVVGQLTNQCVESCVRDAADLGYLVTVVEDACAALCQEDHSSALNNLKGFARIMSTAAVLTELAVSDPTPPSAARQEEVVPKPKEPVVWNRLPFVNCHYEHFSPFKLDFCGDPFGLAQALLSSLKACGVQLLRFMVCDVSGQIRSKSIAIHNSTAAESLLKGVPFVTCLNALPSYGDAICGGASSTGSQNLVADFSTLTVVGKSAYVFGNMFDPITDRPGLCPRSILKEQCLRAEKDFGIRIQCGVEMEFILFERGVQASSSDMPFKPLGDPSNFASDSAMTASRAEAFISDLLKGLSEQPNTCRPVDLCHAEAAWGQFEVSLRYIDDPVKMADSVVTTRQTLRRLADVHGLGLCLLPKISSTAVGSGMHSHWSFCDVGGEKNALVSEEGRYGLSVKGSQFMSGVLGNLKALTAVTLPCTNSYRRMVDGYWAGTYQCWAYEDKESPIRLCGVDTLTRNSGGLPSNFEVKAMDALCNPYLAFTAIISCGLAGITNKSVLPEPVPLDCVDRAAVYDSVPRDLGTALDHLEGNTVIKEAFGEVMMSYFLCVKRAEFSYYKDMAIGDEVKALVGLF</sequence>
<dbReference type="InterPro" id="IPR008146">
    <property type="entry name" value="Gln_synth_cat_dom"/>
</dbReference>
<dbReference type="GO" id="GO:0006542">
    <property type="term" value="P:glutamine biosynthetic process"/>
    <property type="evidence" value="ECO:0007669"/>
    <property type="project" value="InterPro"/>
</dbReference>
<dbReference type="Gene3D" id="3.10.20.70">
    <property type="entry name" value="Glutamine synthetase, N-terminal domain"/>
    <property type="match status" value="1"/>
</dbReference>
<evidence type="ECO:0000259" key="5">
    <source>
        <dbReference type="PROSITE" id="PS51987"/>
    </source>
</evidence>
<dbReference type="PROSITE" id="PS51987">
    <property type="entry name" value="GS_CATALYTIC"/>
    <property type="match status" value="1"/>
</dbReference>
<dbReference type="SUPFAM" id="SSF52499">
    <property type="entry name" value="Isochorismatase-like hydrolases"/>
    <property type="match status" value="1"/>
</dbReference>
<dbReference type="SUPFAM" id="SSF55931">
    <property type="entry name" value="Glutamine synthetase/guanido kinase"/>
    <property type="match status" value="1"/>
</dbReference>